<name>A0AAV1ZEG8_9ARAC</name>
<comment type="caution">
    <text evidence="1">The sequence shown here is derived from an EMBL/GenBank/DDBJ whole genome shotgun (WGS) entry which is preliminary data.</text>
</comment>
<reference evidence="1 2" key="1">
    <citation type="submission" date="2024-04" db="EMBL/GenBank/DDBJ databases">
        <authorList>
            <person name="Rising A."/>
            <person name="Reimegard J."/>
            <person name="Sonavane S."/>
            <person name="Akerstrom W."/>
            <person name="Nylinder S."/>
            <person name="Hedman E."/>
            <person name="Kallberg Y."/>
        </authorList>
    </citation>
    <scope>NUCLEOTIDE SEQUENCE [LARGE SCALE GENOMIC DNA]</scope>
</reference>
<dbReference type="AlphaFoldDB" id="A0AAV1ZEG8"/>
<dbReference type="EMBL" id="CAXIEN010000046">
    <property type="protein sequence ID" value="CAL1270151.1"/>
    <property type="molecule type" value="Genomic_DNA"/>
</dbReference>
<organism evidence="1 2">
    <name type="scientific">Larinioides sclopetarius</name>
    <dbReference type="NCBI Taxonomy" id="280406"/>
    <lineage>
        <taxon>Eukaryota</taxon>
        <taxon>Metazoa</taxon>
        <taxon>Ecdysozoa</taxon>
        <taxon>Arthropoda</taxon>
        <taxon>Chelicerata</taxon>
        <taxon>Arachnida</taxon>
        <taxon>Araneae</taxon>
        <taxon>Araneomorphae</taxon>
        <taxon>Entelegynae</taxon>
        <taxon>Araneoidea</taxon>
        <taxon>Araneidae</taxon>
        <taxon>Larinioides</taxon>
    </lineage>
</organism>
<evidence type="ECO:0000313" key="1">
    <source>
        <dbReference type="EMBL" id="CAL1270151.1"/>
    </source>
</evidence>
<protein>
    <submittedName>
        <fullName evidence="1">Uncharacterized protein</fullName>
    </submittedName>
</protein>
<evidence type="ECO:0000313" key="2">
    <source>
        <dbReference type="Proteomes" id="UP001497382"/>
    </source>
</evidence>
<accession>A0AAV1ZEG8</accession>
<proteinExistence type="predicted"/>
<sequence>MSHVVTSTLISCPLCKEPLPLELECSNLCRFEIIVQISIHSKRRFADHLTTWLFHPMHLLDESVCRWDCRLSAPASLSLELVARSQREDLLFYVCDVWITAVFPLDSRETAFFSRHFLTHGADHVFEESSFPPCDYKVVACPSQGRKRHVTACVTAPFKSPNHPNLPSRFSSFQQVVSLAYPLDRHWDGILSQLGKNPLVSRLTLTVHVRALHFARHG</sequence>
<dbReference type="Proteomes" id="UP001497382">
    <property type="component" value="Unassembled WGS sequence"/>
</dbReference>
<gene>
    <name evidence="1" type="ORF">LARSCL_LOCUS5135</name>
</gene>
<keyword evidence="2" id="KW-1185">Reference proteome</keyword>